<evidence type="ECO:0000313" key="6">
    <source>
        <dbReference type="EMBL" id="OGY68259.1"/>
    </source>
</evidence>
<feature type="active site" description="Proton acceptor" evidence="3">
    <location>
        <position position="184"/>
    </location>
</feature>
<dbReference type="InterPro" id="IPR015424">
    <property type="entry name" value="PyrdxlP-dep_Trfase"/>
</dbReference>
<dbReference type="InterPro" id="IPR015422">
    <property type="entry name" value="PyrdxlP-dep_Trfase_small"/>
</dbReference>
<dbReference type="STRING" id="1798409.A3I24_03620"/>
<evidence type="ECO:0000256" key="4">
    <source>
        <dbReference type="PIRSR" id="PIRSR000390-2"/>
    </source>
</evidence>
<dbReference type="GO" id="GO:0030170">
    <property type="term" value="F:pyridoxal phosphate binding"/>
    <property type="evidence" value="ECO:0007669"/>
    <property type="project" value="TreeGrafter"/>
</dbReference>
<evidence type="ECO:0000256" key="3">
    <source>
        <dbReference type="PIRSR" id="PIRSR000390-1"/>
    </source>
</evidence>
<dbReference type="SUPFAM" id="SSF53383">
    <property type="entry name" value="PLP-dependent transferases"/>
    <property type="match status" value="1"/>
</dbReference>
<feature type="modified residue" description="N6-(pyridoxal phosphate)lysine" evidence="4">
    <location>
        <position position="184"/>
    </location>
</feature>
<comment type="similarity">
    <text evidence="2 5">Belongs to the DegT/DnrJ/EryC1 family.</text>
</comment>
<dbReference type="Pfam" id="PF01041">
    <property type="entry name" value="DegT_DnrJ_EryC1"/>
    <property type="match status" value="1"/>
</dbReference>
<dbReference type="PANTHER" id="PTHR30244:SF36">
    <property type="entry name" value="3-OXO-GLUCOSE-6-PHOSPHATE:GLUTAMATE AMINOTRANSFERASE"/>
    <property type="match status" value="1"/>
</dbReference>
<dbReference type="GO" id="GO:0008483">
    <property type="term" value="F:transaminase activity"/>
    <property type="evidence" value="ECO:0007669"/>
    <property type="project" value="TreeGrafter"/>
</dbReference>
<evidence type="ECO:0000313" key="7">
    <source>
        <dbReference type="Proteomes" id="UP000177690"/>
    </source>
</evidence>
<dbReference type="GO" id="GO:0000271">
    <property type="term" value="P:polysaccharide biosynthetic process"/>
    <property type="evidence" value="ECO:0007669"/>
    <property type="project" value="TreeGrafter"/>
</dbReference>
<accession>A0A1G1ZUV8</accession>
<dbReference type="InterPro" id="IPR000653">
    <property type="entry name" value="DegT/StrS_aminotransferase"/>
</dbReference>
<dbReference type="PANTHER" id="PTHR30244">
    <property type="entry name" value="TRANSAMINASE"/>
    <property type="match status" value="1"/>
</dbReference>
<dbReference type="Proteomes" id="UP000177690">
    <property type="component" value="Unassembled WGS sequence"/>
</dbReference>
<gene>
    <name evidence="6" type="ORF">A3I24_03620</name>
</gene>
<evidence type="ECO:0000256" key="2">
    <source>
        <dbReference type="ARBA" id="ARBA00037999"/>
    </source>
</evidence>
<evidence type="ECO:0000256" key="1">
    <source>
        <dbReference type="ARBA" id="ARBA00022898"/>
    </source>
</evidence>
<dbReference type="AlphaFoldDB" id="A0A1G1ZUV8"/>
<evidence type="ECO:0008006" key="8">
    <source>
        <dbReference type="Google" id="ProtNLM"/>
    </source>
</evidence>
<proteinExistence type="inferred from homology"/>
<reference evidence="6 7" key="1">
    <citation type="journal article" date="2016" name="Nat. Commun.">
        <title>Thousands of microbial genomes shed light on interconnected biogeochemical processes in an aquifer system.</title>
        <authorList>
            <person name="Anantharaman K."/>
            <person name="Brown C.T."/>
            <person name="Hug L.A."/>
            <person name="Sharon I."/>
            <person name="Castelle C.J."/>
            <person name="Probst A.J."/>
            <person name="Thomas B.C."/>
            <person name="Singh A."/>
            <person name="Wilkins M.J."/>
            <person name="Karaoz U."/>
            <person name="Brodie E.L."/>
            <person name="Williams K.H."/>
            <person name="Hubbard S.S."/>
            <person name="Banfield J.F."/>
        </authorList>
    </citation>
    <scope>NUCLEOTIDE SEQUENCE [LARGE SCALE GENOMIC DNA]</scope>
</reference>
<protein>
    <recommendedName>
        <fullName evidence="8">Erythromycin biosynthesis sensory transduction protein eryC1</fullName>
    </recommendedName>
</protein>
<evidence type="ECO:0000256" key="5">
    <source>
        <dbReference type="RuleBase" id="RU004508"/>
    </source>
</evidence>
<dbReference type="Gene3D" id="3.40.640.10">
    <property type="entry name" value="Type I PLP-dependent aspartate aminotransferase-like (Major domain)"/>
    <property type="match status" value="1"/>
</dbReference>
<dbReference type="EMBL" id="MHJL01000003">
    <property type="protein sequence ID" value="OGY68259.1"/>
    <property type="molecule type" value="Genomic_DNA"/>
</dbReference>
<name>A0A1G1ZUV8_9BACT</name>
<keyword evidence="1 4" id="KW-0663">Pyridoxal phosphate</keyword>
<dbReference type="PIRSF" id="PIRSF000390">
    <property type="entry name" value="PLP_StrS"/>
    <property type="match status" value="1"/>
</dbReference>
<dbReference type="InterPro" id="IPR015421">
    <property type="entry name" value="PyrdxlP-dep_Trfase_major"/>
</dbReference>
<organism evidence="6 7">
    <name type="scientific">Candidatus Harrisonbacteria bacterium RIFCSPLOWO2_02_FULL_41_13b</name>
    <dbReference type="NCBI Taxonomy" id="1798409"/>
    <lineage>
        <taxon>Bacteria</taxon>
        <taxon>Candidatus Harrisoniibacteriota</taxon>
    </lineage>
</organism>
<dbReference type="CDD" id="cd00616">
    <property type="entry name" value="AHBA_syn"/>
    <property type="match status" value="1"/>
</dbReference>
<sequence length="361" mass="40287">MVLFNDFVTEYKSIKRDIDSAIRRVIDRGFFILGPEVDNFEKNFAKYCGAKYAVGVASGTDALYLSLLASGIGRGDEVIVPVNTALATGIAVTMSGARPIFADCDENFLIDIKVIPSLITKKTKAIIPVHLYGRSCDMKMLVAVAKKYKLVLIEDCAQAHGAMWHRKKVGTFGDFGCFSFYPTKNLGAYGDAGAITTNNEHCYKKLKALRFYGASDRTTSTLFGINSRVDEIQAAILNAKLARLDEWNKKRKNIAALYRKLVTNKNIALPKPAKDNEHVYHLFVARAKNRDAIIAALKKNGIHTMIHYPVLLHQQPIFKNIKQRGTFPHAEAYAKEIFSLPIHPFLKEKEIIHIAKALNVV</sequence>
<dbReference type="Gene3D" id="3.90.1150.10">
    <property type="entry name" value="Aspartate Aminotransferase, domain 1"/>
    <property type="match status" value="1"/>
</dbReference>
<comment type="caution">
    <text evidence="6">The sequence shown here is derived from an EMBL/GenBank/DDBJ whole genome shotgun (WGS) entry which is preliminary data.</text>
</comment>